<dbReference type="Proteomes" id="UP000006316">
    <property type="component" value="Unassembled WGS sequence"/>
</dbReference>
<dbReference type="PROSITE" id="PS50977">
    <property type="entry name" value="HTH_TETR_2"/>
    <property type="match status" value="1"/>
</dbReference>
<evidence type="ECO:0000313" key="7">
    <source>
        <dbReference type="Proteomes" id="UP000006316"/>
    </source>
</evidence>
<keyword evidence="3" id="KW-0804">Transcription</keyword>
<name>K6E0E6_9BACI</name>
<dbReference type="PATRIC" id="fig|1117379.3.peg.2935"/>
<dbReference type="Pfam" id="PF00440">
    <property type="entry name" value="TetR_N"/>
    <property type="match status" value="1"/>
</dbReference>
<evidence type="ECO:0000259" key="5">
    <source>
        <dbReference type="PROSITE" id="PS50977"/>
    </source>
</evidence>
<evidence type="ECO:0000313" key="6">
    <source>
        <dbReference type="EMBL" id="EKN66626.1"/>
    </source>
</evidence>
<dbReference type="EMBL" id="AJLS01000114">
    <property type="protein sequence ID" value="EKN66626.1"/>
    <property type="molecule type" value="Genomic_DNA"/>
</dbReference>
<dbReference type="PANTHER" id="PTHR47506">
    <property type="entry name" value="TRANSCRIPTIONAL REGULATORY PROTEIN"/>
    <property type="match status" value="1"/>
</dbReference>
<keyword evidence="2 4" id="KW-0238">DNA-binding</keyword>
<keyword evidence="1" id="KW-0805">Transcription regulation</keyword>
<proteinExistence type="predicted"/>
<dbReference type="SUPFAM" id="SSF48498">
    <property type="entry name" value="Tetracyclin repressor-like, C-terminal domain"/>
    <property type="match status" value="1"/>
</dbReference>
<dbReference type="RefSeq" id="WP_007085846.1">
    <property type="nucleotide sequence ID" value="NZ_AJLS01000114.1"/>
</dbReference>
<dbReference type="PANTHER" id="PTHR47506:SF3">
    <property type="entry name" value="HTH-TYPE TRANSCRIPTIONAL REGULATOR LMRA"/>
    <property type="match status" value="1"/>
</dbReference>
<dbReference type="GO" id="GO:0003677">
    <property type="term" value="F:DNA binding"/>
    <property type="evidence" value="ECO:0007669"/>
    <property type="project" value="UniProtKB-UniRule"/>
</dbReference>
<evidence type="ECO:0000256" key="3">
    <source>
        <dbReference type="ARBA" id="ARBA00023163"/>
    </source>
</evidence>
<dbReference type="Gene3D" id="1.10.357.10">
    <property type="entry name" value="Tetracycline Repressor, domain 2"/>
    <property type="match status" value="1"/>
</dbReference>
<comment type="caution">
    <text evidence="6">The sequence shown here is derived from an EMBL/GenBank/DDBJ whole genome shotgun (WGS) entry which is preliminary data.</text>
</comment>
<dbReference type="Pfam" id="PF21993">
    <property type="entry name" value="TetR_C_13_2"/>
    <property type="match status" value="1"/>
</dbReference>
<accession>K6E0E6</accession>
<dbReference type="OrthoDB" id="9810023at2"/>
<dbReference type="eggNOG" id="COG1309">
    <property type="taxonomic scope" value="Bacteria"/>
</dbReference>
<dbReference type="InterPro" id="IPR054156">
    <property type="entry name" value="YxaF_TetR_C"/>
</dbReference>
<dbReference type="AlphaFoldDB" id="K6E0E6"/>
<organism evidence="6 7">
    <name type="scientific">Neobacillus bataviensis LMG 21833</name>
    <dbReference type="NCBI Taxonomy" id="1117379"/>
    <lineage>
        <taxon>Bacteria</taxon>
        <taxon>Bacillati</taxon>
        <taxon>Bacillota</taxon>
        <taxon>Bacilli</taxon>
        <taxon>Bacillales</taxon>
        <taxon>Bacillaceae</taxon>
        <taxon>Neobacillus</taxon>
    </lineage>
</organism>
<keyword evidence="7" id="KW-1185">Reference proteome</keyword>
<dbReference type="InterPro" id="IPR036271">
    <property type="entry name" value="Tet_transcr_reg_TetR-rel_C_sf"/>
</dbReference>
<feature type="domain" description="HTH tetR-type" evidence="5">
    <location>
        <begin position="1"/>
        <end position="61"/>
    </location>
</feature>
<protein>
    <recommendedName>
        <fullName evidence="5">HTH tetR-type domain-containing protein</fullName>
    </recommendedName>
</protein>
<dbReference type="InterPro" id="IPR009057">
    <property type="entry name" value="Homeodomain-like_sf"/>
</dbReference>
<dbReference type="SUPFAM" id="SSF46689">
    <property type="entry name" value="Homeodomain-like"/>
    <property type="match status" value="1"/>
</dbReference>
<reference evidence="6 7" key="1">
    <citation type="journal article" date="2012" name="Front. Microbiol.">
        <title>Redundancy and modularity in membrane-associated dissimilatory nitrate reduction in Bacillus.</title>
        <authorList>
            <person name="Heylen K."/>
            <person name="Keltjens J."/>
        </authorList>
    </citation>
    <scope>NUCLEOTIDE SEQUENCE [LARGE SCALE GENOMIC DNA]</scope>
    <source>
        <strain evidence="7">LMG 21833T</strain>
    </source>
</reference>
<gene>
    <name evidence="6" type="ORF">BABA_14252</name>
</gene>
<dbReference type="InterPro" id="IPR001647">
    <property type="entry name" value="HTH_TetR"/>
</dbReference>
<evidence type="ECO:0000256" key="2">
    <source>
        <dbReference type="ARBA" id="ARBA00023125"/>
    </source>
</evidence>
<sequence length="186" mass="20587">MDTKSLIIDITTTLFQQKGYKGVGLNEILKVCNISKGSFYHHFPNGKEEALIACLQSMSEAITSDIEDIFNRYPTTEEATKKMIEKVIGIFEREGTITSCTISSIVSEMESLSDQVRHTCSDLYIKMQRIYSAKLAADGFSKETANSIAVMMNASIEGAIMLCLTQNSSEPLTVISNLLPKLLKKV</sequence>
<dbReference type="PRINTS" id="PR00455">
    <property type="entry name" value="HTHTETR"/>
</dbReference>
<evidence type="ECO:0000256" key="4">
    <source>
        <dbReference type="PROSITE-ProRule" id="PRU00335"/>
    </source>
</evidence>
<feature type="DNA-binding region" description="H-T-H motif" evidence="4">
    <location>
        <begin position="24"/>
        <end position="43"/>
    </location>
</feature>
<dbReference type="STRING" id="1117379.BABA_14252"/>
<evidence type="ECO:0000256" key="1">
    <source>
        <dbReference type="ARBA" id="ARBA00023015"/>
    </source>
</evidence>